<evidence type="ECO:0000259" key="21">
    <source>
        <dbReference type="PROSITE" id="PS51195"/>
    </source>
</evidence>
<dbReference type="EMBL" id="KV454438">
    <property type="protein sequence ID" value="ODQ77925.1"/>
    <property type="molecule type" value="Genomic_DNA"/>
</dbReference>
<evidence type="ECO:0000256" key="18">
    <source>
        <dbReference type="SAM" id="MobiDB-lite"/>
    </source>
</evidence>
<dbReference type="GO" id="GO:0005730">
    <property type="term" value="C:nucleolus"/>
    <property type="evidence" value="ECO:0007669"/>
    <property type="project" value="UniProtKB-SubCell"/>
</dbReference>
<evidence type="ECO:0000256" key="3">
    <source>
        <dbReference type="ARBA" id="ARBA00022517"/>
    </source>
</evidence>
<evidence type="ECO:0000256" key="9">
    <source>
        <dbReference type="ARBA" id="ARBA00023242"/>
    </source>
</evidence>
<evidence type="ECO:0000256" key="11">
    <source>
        <dbReference type="ARBA" id="ARBA00043999"/>
    </source>
</evidence>
<comment type="subcellular location">
    <subcellularLocation>
        <location evidence="1">Nucleus</location>
        <location evidence="1">Nucleolus</location>
    </subcellularLocation>
</comment>
<protein>
    <recommendedName>
        <fullName evidence="13">ATP-dependent RNA helicase DRS1</fullName>
        <ecNumber evidence="2">3.6.4.13</ecNumber>
    </recommendedName>
    <alternativeName>
        <fullName evidence="14">ATP-dependent RNA helicase drs1</fullName>
    </alternativeName>
</protein>
<keyword evidence="5 17" id="KW-0378">Hydrolase</keyword>
<dbReference type="GO" id="GO:0006364">
    <property type="term" value="P:rRNA processing"/>
    <property type="evidence" value="ECO:0007669"/>
    <property type="project" value="EnsemblFungi"/>
</dbReference>
<evidence type="ECO:0000256" key="12">
    <source>
        <dbReference type="ARBA" id="ARBA00044029"/>
    </source>
</evidence>
<evidence type="ECO:0000256" key="7">
    <source>
        <dbReference type="ARBA" id="ARBA00022840"/>
    </source>
</evidence>
<evidence type="ECO:0000259" key="19">
    <source>
        <dbReference type="PROSITE" id="PS51192"/>
    </source>
</evidence>
<feature type="compositionally biased region" description="Acidic residues" evidence="18">
    <location>
        <begin position="122"/>
        <end position="135"/>
    </location>
</feature>
<dbReference type="CDD" id="cd17947">
    <property type="entry name" value="DEADc_DDX27"/>
    <property type="match status" value="1"/>
</dbReference>
<evidence type="ECO:0000259" key="20">
    <source>
        <dbReference type="PROSITE" id="PS51194"/>
    </source>
</evidence>
<dbReference type="Proteomes" id="UP000094336">
    <property type="component" value="Unassembled WGS sequence"/>
</dbReference>
<feature type="short sequence motif" description="Q motif" evidence="16">
    <location>
        <begin position="209"/>
        <end position="237"/>
    </location>
</feature>
<sequence>MDDFVLTISDSEQEVPDYDSSDDEQIVPKNAKVKKAIQAKKAKKAQKTEVVNAEDEVDENLNPDFQFSLDGFETTDNFEGWDFGDEEVKDSNGNVIKKDVDLDSILRRKGGLGQLVGGQTSDIEEEEEADDEDLAMDGFGMGAKPEESEEDEDEDEEEEEEEEEEVTELKSSDVSGKITVEQEDSAEQLAEFFSAESETFTATQKQTHTTFNTLNLSRPLLRGLSQLGYTTPSPIQSATIPMAMSGKDIVAGAVTGSGKTAAFMIPIIERLLYKPAKIASTRVIVLTPTRELAIQISDVGKRIGQFVNGLSFGLAVGGLNLRQQELNLKSRPDIVVATPGRFIDHIRNSPSFSVDAVEVLVIDEADRMLEEGFAKELTEILQLLPGKRQTLLYSATMNSKINSMIQLSLRSPVRIMLNPPKQAATGLVQEFIRIRKRENLKPSVLFSVLKKIDHQQQHRIVVFVARKEMCHKLRIILGLLGMKVSELHGGLTQQQRLQSVTDFKNLVVPILICTDLASRGLDIPKIEYVVNFDMPKSYEIYLHRVGRTARAGRNGKSISLVGESSLDRSIVKEAIKGVETQNGGKAVGRNIDWKEVESLFKVIADKGDIVEEVLEEEKSEKELLIAEMELTKSENIMKYKKEIAARPRRTWFETAQEKKQSTVMAALTKGGKKVNSRKRKADEVRKEEPGRSYKKTKNDRVTDQDRSFKKQLAKSVEKQKKKKPTYKK</sequence>
<comment type="function">
    <text evidence="10">ATP-binding RNA helicase involved in ribosome assembly.</text>
</comment>
<comment type="subunit">
    <text evidence="12">Associates with pre-ribosomal particles.</text>
</comment>
<dbReference type="PROSITE" id="PS51195">
    <property type="entry name" value="Q_MOTIF"/>
    <property type="match status" value="1"/>
</dbReference>
<dbReference type="InterPro" id="IPR014014">
    <property type="entry name" value="RNA_helicase_DEAD_Q_motif"/>
</dbReference>
<name>A0A1E3QJQ7_9ASCO</name>
<dbReference type="InterPro" id="IPR050079">
    <property type="entry name" value="DEAD_box_RNA_helicase"/>
</dbReference>
<keyword evidence="9" id="KW-0539">Nucleus</keyword>
<accession>A0A1E3QJQ7</accession>
<keyword evidence="4 17" id="KW-0547">Nucleotide-binding</keyword>
<evidence type="ECO:0000256" key="15">
    <source>
        <dbReference type="ARBA" id="ARBA00047984"/>
    </source>
</evidence>
<evidence type="ECO:0000256" key="4">
    <source>
        <dbReference type="ARBA" id="ARBA00022741"/>
    </source>
</evidence>
<feature type="compositionally biased region" description="Basic and acidic residues" evidence="18">
    <location>
        <begin position="680"/>
        <end position="708"/>
    </location>
</feature>
<dbReference type="InterPro" id="IPR011545">
    <property type="entry name" value="DEAD/DEAH_box_helicase_dom"/>
</dbReference>
<gene>
    <name evidence="22" type="ORF">BABINDRAFT_172659</name>
</gene>
<dbReference type="RefSeq" id="XP_018983253.1">
    <property type="nucleotide sequence ID" value="XM_019130901.1"/>
</dbReference>
<dbReference type="FunFam" id="3.40.50.300:FF:000842">
    <property type="entry name" value="ATP-dependent RNA helicase DRS1"/>
    <property type="match status" value="1"/>
</dbReference>
<dbReference type="SMART" id="SM00487">
    <property type="entry name" value="DEXDc"/>
    <property type="match status" value="1"/>
</dbReference>
<dbReference type="InterPro" id="IPR027417">
    <property type="entry name" value="P-loop_NTPase"/>
</dbReference>
<dbReference type="InterPro" id="IPR001650">
    <property type="entry name" value="Helicase_C-like"/>
</dbReference>
<evidence type="ECO:0000256" key="1">
    <source>
        <dbReference type="ARBA" id="ARBA00004604"/>
    </source>
</evidence>
<comment type="catalytic activity">
    <reaction evidence="15">
        <text>ATP + H2O = ADP + phosphate + H(+)</text>
        <dbReference type="Rhea" id="RHEA:13065"/>
        <dbReference type="ChEBI" id="CHEBI:15377"/>
        <dbReference type="ChEBI" id="CHEBI:15378"/>
        <dbReference type="ChEBI" id="CHEBI:30616"/>
        <dbReference type="ChEBI" id="CHEBI:43474"/>
        <dbReference type="ChEBI" id="CHEBI:456216"/>
        <dbReference type="EC" id="3.6.4.13"/>
    </reaction>
</comment>
<dbReference type="SUPFAM" id="SSF52540">
    <property type="entry name" value="P-loop containing nucleoside triphosphate hydrolases"/>
    <property type="match status" value="2"/>
</dbReference>
<feature type="region of interest" description="Disordered" evidence="18">
    <location>
        <begin position="113"/>
        <end position="177"/>
    </location>
</feature>
<feature type="compositionally biased region" description="Acidic residues" evidence="18">
    <location>
        <begin position="11"/>
        <end position="23"/>
    </location>
</feature>
<feature type="region of interest" description="Disordered" evidence="18">
    <location>
        <begin position="669"/>
        <end position="728"/>
    </location>
</feature>
<dbReference type="InterPro" id="IPR014001">
    <property type="entry name" value="Helicase_ATP-bd"/>
</dbReference>
<evidence type="ECO:0000256" key="13">
    <source>
        <dbReference type="ARBA" id="ARBA00044078"/>
    </source>
</evidence>
<dbReference type="OrthoDB" id="10259843at2759"/>
<evidence type="ECO:0000256" key="2">
    <source>
        <dbReference type="ARBA" id="ARBA00012552"/>
    </source>
</evidence>
<keyword evidence="6 17" id="KW-0347">Helicase</keyword>
<evidence type="ECO:0000256" key="16">
    <source>
        <dbReference type="PROSITE-ProRule" id="PRU00552"/>
    </source>
</evidence>
<dbReference type="PROSITE" id="PS51192">
    <property type="entry name" value="HELICASE_ATP_BIND_1"/>
    <property type="match status" value="1"/>
</dbReference>
<comment type="similarity">
    <text evidence="11">Belongs to the DEAD box helicase family. DDX27/DRS1 subfamily.</text>
</comment>
<proteinExistence type="inferred from homology"/>
<evidence type="ECO:0000313" key="22">
    <source>
        <dbReference type="EMBL" id="ODQ77925.1"/>
    </source>
</evidence>
<dbReference type="Pfam" id="PF00271">
    <property type="entry name" value="Helicase_C"/>
    <property type="match status" value="1"/>
</dbReference>
<feature type="compositionally biased region" description="Acidic residues" evidence="18">
    <location>
        <begin position="147"/>
        <end position="166"/>
    </location>
</feature>
<keyword evidence="8" id="KW-0694">RNA-binding</keyword>
<dbReference type="Gene3D" id="3.40.50.300">
    <property type="entry name" value="P-loop containing nucleotide triphosphate hydrolases"/>
    <property type="match status" value="2"/>
</dbReference>
<reference evidence="23" key="1">
    <citation type="submission" date="2016-05" db="EMBL/GenBank/DDBJ databases">
        <title>Comparative genomics of biotechnologically important yeasts.</title>
        <authorList>
            <consortium name="DOE Joint Genome Institute"/>
            <person name="Riley R."/>
            <person name="Haridas S."/>
            <person name="Wolfe K.H."/>
            <person name="Lopes M.R."/>
            <person name="Hittinger C.T."/>
            <person name="Goker M."/>
            <person name="Salamov A."/>
            <person name="Wisecaver J."/>
            <person name="Long T.M."/>
            <person name="Aerts A.L."/>
            <person name="Barry K."/>
            <person name="Choi C."/>
            <person name="Clum A."/>
            <person name="Coughlan A.Y."/>
            <person name="Deshpande S."/>
            <person name="Douglass A.P."/>
            <person name="Hanson S.J."/>
            <person name="Klenk H.-P."/>
            <person name="Labutti K."/>
            <person name="Lapidus A."/>
            <person name="Lindquist E."/>
            <person name="Lipzen A."/>
            <person name="Meier-Kolthoff J.P."/>
            <person name="Ohm R.A."/>
            <person name="Otillar R.P."/>
            <person name="Pangilinan J."/>
            <person name="Peng Y."/>
            <person name="Rokas A."/>
            <person name="Rosa C.A."/>
            <person name="Scheuner C."/>
            <person name="Sibirny A.A."/>
            <person name="Slot J.C."/>
            <person name="Stielow J.B."/>
            <person name="Sun H."/>
            <person name="Kurtzman C.P."/>
            <person name="Blackwell M."/>
            <person name="Grigoriev I.V."/>
            <person name="Jeffries T.W."/>
        </authorList>
    </citation>
    <scope>NUCLEOTIDE SEQUENCE [LARGE SCALE GENOMIC DNA]</scope>
    <source>
        <strain evidence="23">NRRL Y-12698</strain>
    </source>
</reference>
<keyword evidence="3" id="KW-0690">Ribosome biogenesis</keyword>
<feature type="compositionally biased region" description="Basic residues" evidence="18">
    <location>
        <begin position="719"/>
        <end position="728"/>
    </location>
</feature>
<dbReference type="PROSITE" id="PS51194">
    <property type="entry name" value="HELICASE_CTER"/>
    <property type="match status" value="1"/>
</dbReference>
<dbReference type="PANTHER" id="PTHR47959">
    <property type="entry name" value="ATP-DEPENDENT RNA HELICASE RHLE-RELATED"/>
    <property type="match status" value="1"/>
</dbReference>
<dbReference type="Pfam" id="PF00270">
    <property type="entry name" value="DEAD"/>
    <property type="match status" value="1"/>
</dbReference>
<dbReference type="GeneID" id="30148754"/>
<evidence type="ECO:0000313" key="23">
    <source>
        <dbReference type="Proteomes" id="UP000094336"/>
    </source>
</evidence>
<dbReference type="CDD" id="cd18787">
    <property type="entry name" value="SF2_C_DEAD"/>
    <property type="match status" value="1"/>
</dbReference>
<feature type="domain" description="DEAD-box RNA helicase Q" evidence="21">
    <location>
        <begin position="209"/>
        <end position="237"/>
    </location>
</feature>
<evidence type="ECO:0000256" key="6">
    <source>
        <dbReference type="ARBA" id="ARBA00022806"/>
    </source>
</evidence>
<dbReference type="AlphaFoldDB" id="A0A1E3QJQ7"/>
<feature type="compositionally biased region" description="Basic residues" evidence="18">
    <location>
        <begin position="670"/>
        <end position="679"/>
    </location>
</feature>
<dbReference type="GO" id="GO:0003724">
    <property type="term" value="F:RNA helicase activity"/>
    <property type="evidence" value="ECO:0007669"/>
    <property type="project" value="UniProtKB-EC"/>
</dbReference>
<dbReference type="PANTHER" id="PTHR47959:SF1">
    <property type="entry name" value="ATP-DEPENDENT RNA HELICASE DBPA"/>
    <property type="match status" value="1"/>
</dbReference>
<dbReference type="GO" id="GO:0016787">
    <property type="term" value="F:hydrolase activity"/>
    <property type="evidence" value="ECO:0007669"/>
    <property type="project" value="UniProtKB-KW"/>
</dbReference>
<dbReference type="GO" id="GO:0030687">
    <property type="term" value="C:preribosome, large subunit precursor"/>
    <property type="evidence" value="ECO:0007669"/>
    <property type="project" value="EnsemblFungi"/>
</dbReference>
<dbReference type="GO" id="GO:0000027">
    <property type="term" value="P:ribosomal large subunit assembly"/>
    <property type="evidence" value="ECO:0007669"/>
    <property type="project" value="EnsemblFungi"/>
</dbReference>
<dbReference type="SMART" id="SM00490">
    <property type="entry name" value="HELICc"/>
    <property type="match status" value="1"/>
</dbReference>
<keyword evidence="23" id="KW-1185">Reference proteome</keyword>
<organism evidence="22 23">
    <name type="scientific">Babjeviella inositovora NRRL Y-12698</name>
    <dbReference type="NCBI Taxonomy" id="984486"/>
    <lineage>
        <taxon>Eukaryota</taxon>
        <taxon>Fungi</taxon>
        <taxon>Dikarya</taxon>
        <taxon>Ascomycota</taxon>
        <taxon>Saccharomycotina</taxon>
        <taxon>Pichiomycetes</taxon>
        <taxon>Serinales incertae sedis</taxon>
        <taxon>Babjeviella</taxon>
    </lineage>
</organism>
<feature type="domain" description="Helicase C-terminal" evidence="20">
    <location>
        <begin position="426"/>
        <end position="586"/>
    </location>
</feature>
<evidence type="ECO:0000256" key="17">
    <source>
        <dbReference type="RuleBase" id="RU000492"/>
    </source>
</evidence>
<dbReference type="STRING" id="984486.A0A1E3QJQ7"/>
<dbReference type="GO" id="GO:0005524">
    <property type="term" value="F:ATP binding"/>
    <property type="evidence" value="ECO:0007669"/>
    <property type="project" value="UniProtKB-KW"/>
</dbReference>
<evidence type="ECO:0000256" key="5">
    <source>
        <dbReference type="ARBA" id="ARBA00022801"/>
    </source>
</evidence>
<feature type="region of interest" description="Disordered" evidence="18">
    <location>
        <begin position="1"/>
        <end position="23"/>
    </location>
</feature>
<evidence type="ECO:0000256" key="10">
    <source>
        <dbReference type="ARBA" id="ARBA00043881"/>
    </source>
</evidence>
<feature type="domain" description="Helicase ATP-binding" evidence="19">
    <location>
        <begin position="240"/>
        <end position="415"/>
    </location>
</feature>
<evidence type="ECO:0000256" key="8">
    <source>
        <dbReference type="ARBA" id="ARBA00022884"/>
    </source>
</evidence>
<dbReference type="InterPro" id="IPR000629">
    <property type="entry name" value="RNA-helicase_DEAD-box_CS"/>
</dbReference>
<dbReference type="PROSITE" id="PS00039">
    <property type="entry name" value="DEAD_ATP_HELICASE"/>
    <property type="match status" value="1"/>
</dbReference>
<keyword evidence="7 17" id="KW-0067">ATP-binding</keyword>
<dbReference type="GO" id="GO:0003723">
    <property type="term" value="F:RNA binding"/>
    <property type="evidence" value="ECO:0007669"/>
    <property type="project" value="UniProtKB-KW"/>
</dbReference>
<dbReference type="EC" id="3.6.4.13" evidence="2"/>
<dbReference type="GO" id="GO:0005829">
    <property type="term" value="C:cytosol"/>
    <property type="evidence" value="ECO:0007669"/>
    <property type="project" value="TreeGrafter"/>
</dbReference>
<evidence type="ECO:0000256" key="14">
    <source>
        <dbReference type="ARBA" id="ARBA00044094"/>
    </source>
</evidence>